<comment type="similarity">
    <text evidence="2">Belongs to the peptidase S54 family.</text>
</comment>
<accession>A0A6J6KG70</accession>
<gene>
    <name evidence="10" type="ORF">UFOPK2171_00523</name>
    <name evidence="9" type="ORF">UFOPK2237_00091</name>
</gene>
<evidence type="ECO:0000256" key="6">
    <source>
        <dbReference type="ARBA" id="ARBA00023136"/>
    </source>
</evidence>
<evidence type="ECO:0000313" key="9">
    <source>
        <dbReference type="EMBL" id="CAB4643859.1"/>
    </source>
</evidence>
<dbReference type="Pfam" id="PF01694">
    <property type="entry name" value="Rhomboid"/>
    <property type="match status" value="1"/>
</dbReference>
<evidence type="ECO:0000256" key="3">
    <source>
        <dbReference type="ARBA" id="ARBA00022692"/>
    </source>
</evidence>
<evidence type="ECO:0000256" key="1">
    <source>
        <dbReference type="ARBA" id="ARBA00004141"/>
    </source>
</evidence>
<feature type="domain" description="Peptidase S54 rhomboid" evidence="8">
    <location>
        <begin position="99"/>
        <end position="230"/>
    </location>
</feature>
<dbReference type="SUPFAM" id="SSF144091">
    <property type="entry name" value="Rhomboid-like"/>
    <property type="match status" value="1"/>
</dbReference>
<sequence length="269" mass="29068">MDNTCFRHTDSEAYVSCGRCDRKICPDCMINAPVGFQCPECVANARVALPKTRFGGSFNTVPKVTRAILITCISIFVLSLLLGSFALAFGMIPAAIAQGEWWRLLTSTLLHGSILHLLFNMYALYWLGPQLERSLGHVRFAALYILSALGGSVASYWFSDLRTVSVGASGAIFGLITATIVIGREMRTDVSQLVVLLGLNVVIGFLQPGIDWRAHFGGAVTGAAIAFIYTKGTRLNRDRIHRAGLAGIFVFLVLATLARNAQVSALIGL</sequence>
<organism evidence="10">
    <name type="scientific">freshwater metagenome</name>
    <dbReference type="NCBI Taxonomy" id="449393"/>
    <lineage>
        <taxon>unclassified sequences</taxon>
        <taxon>metagenomes</taxon>
        <taxon>ecological metagenomes</taxon>
    </lineage>
</organism>
<dbReference type="EMBL" id="CAEZWI010000005">
    <property type="protein sequence ID" value="CAB4643859.1"/>
    <property type="molecule type" value="Genomic_DNA"/>
</dbReference>
<feature type="transmembrane region" description="Helical" evidence="7">
    <location>
        <begin position="67"/>
        <end position="96"/>
    </location>
</feature>
<dbReference type="InterPro" id="IPR022764">
    <property type="entry name" value="Peptidase_S54_rhomboid_dom"/>
</dbReference>
<keyword evidence="5 7" id="KW-1133">Transmembrane helix</keyword>
<evidence type="ECO:0000313" key="10">
    <source>
        <dbReference type="EMBL" id="CAB4648512.1"/>
    </source>
</evidence>
<dbReference type="PANTHER" id="PTHR43731:SF14">
    <property type="entry name" value="PRESENILIN-ASSOCIATED RHOMBOID-LIKE PROTEIN, MITOCHONDRIAL"/>
    <property type="match status" value="1"/>
</dbReference>
<dbReference type="PANTHER" id="PTHR43731">
    <property type="entry name" value="RHOMBOID PROTEASE"/>
    <property type="match status" value="1"/>
</dbReference>
<dbReference type="Gene3D" id="1.20.1540.10">
    <property type="entry name" value="Rhomboid-like"/>
    <property type="match status" value="1"/>
</dbReference>
<keyword evidence="6 7" id="KW-0472">Membrane</keyword>
<keyword evidence="4" id="KW-0378">Hydrolase</keyword>
<feature type="transmembrane region" description="Helical" evidence="7">
    <location>
        <begin position="242"/>
        <end position="261"/>
    </location>
</feature>
<feature type="transmembrane region" description="Helical" evidence="7">
    <location>
        <begin position="190"/>
        <end position="206"/>
    </location>
</feature>
<evidence type="ECO:0000256" key="4">
    <source>
        <dbReference type="ARBA" id="ARBA00022801"/>
    </source>
</evidence>
<keyword evidence="3 7" id="KW-0812">Transmembrane</keyword>
<feature type="transmembrane region" description="Helical" evidence="7">
    <location>
        <begin position="108"/>
        <end position="128"/>
    </location>
</feature>
<reference evidence="10" key="1">
    <citation type="submission" date="2020-05" db="EMBL/GenBank/DDBJ databases">
        <authorList>
            <person name="Chiriac C."/>
            <person name="Salcher M."/>
            <person name="Ghai R."/>
            <person name="Kavagutti S V."/>
        </authorList>
    </citation>
    <scope>NUCLEOTIDE SEQUENCE</scope>
</reference>
<name>A0A6J6KG70_9ZZZZ</name>
<dbReference type="AlphaFoldDB" id="A0A6J6KG70"/>
<dbReference type="GO" id="GO:0004252">
    <property type="term" value="F:serine-type endopeptidase activity"/>
    <property type="evidence" value="ECO:0007669"/>
    <property type="project" value="InterPro"/>
</dbReference>
<dbReference type="GO" id="GO:0016020">
    <property type="term" value="C:membrane"/>
    <property type="evidence" value="ECO:0007669"/>
    <property type="project" value="UniProtKB-SubCell"/>
</dbReference>
<dbReference type="InterPro" id="IPR050925">
    <property type="entry name" value="Rhomboid_protease_S54"/>
</dbReference>
<evidence type="ECO:0000256" key="2">
    <source>
        <dbReference type="ARBA" id="ARBA00009045"/>
    </source>
</evidence>
<feature type="transmembrane region" description="Helical" evidence="7">
    <location>
        <begin position="164"/>
        <end position="183"/>
    </location>
</feature>
<feature type="transmembrane region" description="Helical" evidence="7">
    <location>
        <begin position="212"/>
        <end position="230"/>
    </location>
</feature>
<protein>
    <submittedName>
        <fullName evidence="10">Unannotated protein</fullName>
    </submittedName>
</protein>
<dbReference type="InterPro" id="IPR035952">
    <property type="entry name" value="Rhomboid-like_sf"/>
</dbReference>
<proteinExistence type="inferred from homology"/>
<dbReference type="EMBL" id="CAEZWD010000050">
    <property type="protein sequence ID" value="CAB4648512.1"/>
    <property type="molecule type" value="Genomic_DNA"/>
</dbReference>
<evidence type="ECO:0000256" key="7">
    <source>
        <dbReference type="SAM" id="Phobius"/>
    </source>
</evidence>
<feature type="transmembrane region" description="Helical" evidence="7">
    <location>
        <begin position="140"/>
        <end position="158"/>
    </location>
</feature>
<evidence type="ECO:0000259" key="8">
    <source>
        <dbReference type="Pfam" id="PF01694"/>
    </source>
</evidence>
<comment type="subcellular location">
    <subcellularLocation>
        <location evidence="1">Membrane</location>
        <topology evidence="1">Multi-pass membrane protein</topology>
    </subcellularLocation>
</comment>
<evidence type="ECO:0000256" key="5">
    <source>
        <dbReference type="ARBA" id="ARBA00022989"/>
    </source>
</evidence>